<evidence type="ECO:0000313" key="6">
    <source>
        <dbReference type="Proteomes" id="UP000593765"/>
    </source>
</evidence>
<evidence type="ECO:0000313" key="5">
    <source>
        <dbReference type="EMBL" id="QOV90636.1"/>
    </source>
</evidence>
<organism evidence="5 6">
    <name type="scientific">Humisphaera borealis</name>
    <dbReference type="NCBI Taxonomy" id="2807512"/>
    <lineage>
        <taxon>Bacteria</taxon>
        <taxon>Pseudomonadati</taxon>
        <taxon>Planctomycetota</taxon>
        <taxon>Phycisphaerae</taxon>
        <taxon>Tepidisphaerales</taxon>
        <taxon>Tepidisphaeraceae</taxon>
        <taxon>Humisphaera</taxon>
    </lineage>
</organism>
<dbReference type="Gene3D" id="3.90.550.10">
    <property type="entry name" value="Spore Coat Polysaccharide Biosynthesis Protein SpsA, Chain A"/>
    <property type="match status" value="1"/>
</dbReference>
<dbReference type="InterPro" id="IPR029044">
    <property type="entry name" value="Nucleotide-diphossugar_trans"/>
</dbReference>
<evidence type="ECO:0000259" key="4">
    <source>
        <dbReference type="Pfam" id="PF00535"/>
    </source>
</evidence>
<dbReference type="Pfam" id="PF00535">
    <property type="entry name" value="Glycos_transf_2"/>
    <property type="match status" value="1"/>
</dbReference>
<name>A0A7M2WYT6_9BACT</name>
<dbReference type="InterPro" id="IPR001173">
    <property type="entry name" value="Glyco_trans_2-like"/>
</dbReference>
<reference evidence="5 6" key="1">
    <citation type="submission" date="2020-10" db="EMBL/GenBank/DDBJ databases">
        <title>Wide distribution of Phycisphaera-like planctomycetes from WD2101 soil group in peatlands and genome analysis of the first cultivated representative.</title>
        <authorList>
            <person name="Dedysh S.N."/>
            <person name="Beletsky A.V."/>
            <person name="Ivanova A."/>
            <person name="Kulichevskaya I.S."/>
            <person name="Suzina N.E."/>
            <person name="Philippov D.A."/>
            <person name="Rakitin A.L."/>
            <person name="Mardanov A.V."/>
            <person name="Ravin N.V."/>
        </authorList>
    </citation>
    <scope>NUCLEOTIDE SEQUENCE [LARGE SCALE GENOMIC DNA]</scope>
    <source>
        <strain evidence="5 6">M1803</strain>
    </source>
</reference>
<dbReference type="KEGG" id="hbs:IPV69_04540"/>
<keyword evidence="6" id="KW-1185">Reference proteome</keyword>
<proteinExistence type="inferred from homology"/>
<keyword evidence="3" id="KW-0808">Transferase</keyword>
<dbReference type="RefSeq" id="WP_206293732.1">
    <property type="nucleotide sequence ID" value="NZ_CP063458.1"/>
</dbReference>
<dbReference type="PANTHER" id="PTHR43179:SF12">
    <property type="entry name" value="GALACTOFURANOSYLTRANSFERASE GLFT2"/>
    <property type="match status" value="1"/>
</dbReference>
<gene>
    <name evidence="5" type="ORF">IPV69_04540</name>
</gene>
<keyword evidence="2" id="KW-0328">Glycosyltransferase</keyword>
<dbReference type="AlphaFoldDB" id="A0A7M2WYT6"/>
<dbReference type="SUPFAM" id="SSF53448">
    <property type="entry name" value="Nucleotide-diphospho-sugar transferases"/>
    <property type="match status" value="1"/>
</dbReference>
<evidence type="ECO:0000256" key="1">
    <source>
        <dbReference type="ARBA" id="ARBA00006739"/>
    </source>
</evidence>
<evidence type="ECO:0000256" key="2">
    <source>
        <dbReference type="ARBA" id="ARBA00022676"/>
    </source>
</evidence>
<accession>A0A7M2WYT6</accession>
<comment type="similarity">
    <text evidence="1">Belongs to the glycosyltransferase 2 family.</text>
</comment>
<feature type="domain" description="Glycosyltransferase 2-like" evidence="4">
    <location>
        <begin position="14"/>
        <end position="125"/>
    </location>
</feature>
<evidence type="ECO:0000256" key="3">
    <source>
        <dbReference type="ARBA" id="ARBA00022679"/>
    </source>
</evidence>
<dbReference type="PANTHER" id="PTHR43179">
    <property type="entry name" value="RHAMNOSYLTRANSFERASE WBBL"/>
    <property type="match status" value="1"/>
</dbReference>
<dbReference type="Proteomes" id="UP000593765">
    <property type="component" value="Chromosome"/>
</dbReference>
<dbReference type="GO" id="GO:0016757">
    <property type="term" value="F:glycosyltransferase activity"/>
    <property type="evidence" value="ECO:0007669"/>
    <property type="project" value="UniProtKB-KW"/>
</dbReference>
<sequence length="332" mass="37604">MIHQRAQLSTLQYTVVIASFRRPKLLLQTIDQLMPQVGPEGEVIVVEQAPLRDLRPELSQYDRLIYVVLPRPGTVAARNHAITIARGDILIFVDDDVISPAGFIAAHLAEYRDPTVGGVAGRVVDLARQSVGNLDPRALDAVDGWRWTTYDHFIELDVSHAPTCNLSLRRNAVLQAGSFDPLFQLAWREDSDLCFRVRAMGYRLVYRPAAWLTHLSANEGGTREGRAVGLLARELQMYRKHYLHYRDNLCFLLKHFQGPKRSRWIIDAYRTYVGLSYQPWRLLAKNCAFLIALWDATRLIRFRKHSCADPQAPNASLSADTARNFRGTNAAG</sequence>
<dbReference type="EMBL" id="CP063458">
    <property type="protein sequence ID" value="QOV90636.1"/>
    <property type="molecule type" value="Genomic_DNA"/>
</dbReference>
<protein>
    <submittedName>
        <fullName evidence="5">Glycosyltransferase</fullName>
    </submittedName>
</protein>